<organism evidence="10 11">
    <name type="scientific">Didymella exigua CBS 183.55</name>
    <dbReference type="NCBI Taxonomy" id="1150837"/>
    <lineage>
        <taxon>Eukaryota</taxon>
        <taxon>Fungi</taxon>
        <taxon>Dikarya</taxon>
        <taxon>Ascomycota</taxon>
        <taxon>Pezizomycotina</taxon>
        <taxon>Dothideomycetes</taxon>
        <taxon>Pleosporomycetidae</taxon>
        <taxon>Pleosporales</taxon>
        <taxon>Pleosporineae</taxon>
        <taxon>Didymellaceae</taxon>
        <taxon>Didymella</taxon>
    </lineage>
</organism>
<keyword evidence="3 7" id="KW-0238">DNA-binding</keyword>
<dbReference type="PROSITE" id="PS51351">
    <property type="entry name" value="TFIIE_BETA_C"/>
    <property type="match status" value="1"/>
</dbReference>
<accession>A0A6A5R4F1</accession>
<evidence type="ECO:0000256" key="1">
    <source>
        <dbReference type="ARBA" id="ARBA00004123"/>
    </source>
</evidence>
<dbReference type="GO" id="GO:0003677">
    <property type="term" value="F:DNA binding"/>
    <property type="evidence" value="ECO:0007669"/>
    <property type="project" value="UniProtKB-UniRule"/>
</dbReference>
<evidence type="ECO:0000256" key="4">
    <source>
        <dbReference type="ARBA" id="ARBA00023163"/>
    </source>
</evidence>
<sequence>MSFLAVAAPSPTPSSSSANGAKRKRDGAQPVFSQPGDVGTGEHVYTQFSYASDYLKENLKRVPFEELMKYLNVREDQANWKQLRQLFHSPSPENRIGFDHATGMYHYKPRLPIANPSQLKAFLQAQKSAQGVTIKLLKDGWPEVATEIKPMAEKKLILLKETKDGVPKTVWDNDPSLMHDMDAQFISDWHKIAIPPNPDDMRNTLLNVGLNVATAPRVMVDNTPKPKKKRAPRKNGRVTNTHMAHVLKDFSSLRK</sequence>
<gene>
    <name evidence="10" type="ORF">M421DRAFT_76573</name>
</gene>
<dbReference type="EMBL" id="ML979012">
    <property type="protein sequence ID" value="KAF1922971.1"/>
    <property type="molecule type" value="Genomic_DNA"/>
</dbReference>
<keyword evidence="11" id="KW-1185">Reference proteome</keyword>
<comment type="subcellular location">
    <subcellularLocation>
        <location evidence="1 7">Nucleus</location>
    </subcellularLocation>
</comment>
<evidence type="ECO:0000313" key="11">
    <source>
        <dbReference type="Proteomes" id="UP000800082"/>
    </source>
</evidence>
<dbReference type="PIRSF" id="PIRSF016398">
    <property type="entry name" value="TFIIE-beta"/>
    <property type="match status" value="1"/>
</dbReference>
<dbReference type="Pfam" id="PF02186">
    <property type="entry name" value="TFIIE_beta"/>
    <property type="match status" value="1"/>
</dbReference>
<dbReference type="GO" id="GO:0001097">
    <property type="term" value="F:TFIIH-class transcription factor complex binding"/>
    <property type="evidence" value="ECO:0007669"/>
    <property type="project" value="TreeGrafter"/>
</dbReference>
<dbReference type="PANTHER" id="PTHR12716">
    <property type="entry name" value="TRANSCRIPTION INITIATION FACTOR IIE, BETA SUBUNIT"/>
    <property type="match status" value="1"/>
</dbReference>
<comment type="subunit">
    <text evidence="7">Tetramer of two alpha and two beta chains.</text>
</comment>
<comment type="function">
    <text evidence="6 7">Recruits TFIIH to the initiation complex and stimulates the RNA polymerase II C-terminal domain kinase and DNA-dependent ATPase activities of TFIIH. Both TFIIH and TFIIE are required for promoter clearance by RNA polymerase.</text>
</comment>
<dbReference type="PANTHER" id="PTHR12716:SF8">
    <property type="entry name" value="TRANSCRIPTION INITIATION FACTOR IIE SUBUNIT BETA"/>
    <property type="match status" value="1"/>
</dbReference>
<name>A0A6A5R4F1_9PLEO</name>
<dbReference type="GeneID" id="54354902"/>
<dbReference type="RefSeq" id="XP_033443224.1">
    <property type="nucleotide sequence ID" value="XM_033597235.1"/>
</dbReference>
<feature type="region of interest" description="Disordered" evidence="8">
    <location>
        <begin position="220"/>
        <end position="242"/>
    </location>
</feature>
<dbReference type="GO" id="GO:0005673">
    <property type="term" value="C:transcription factor TFIIE complex"/>
    <property type="evidence" value="ECO:0007669"/>
    <property type="project" value="UniProtKB-UniRule"/>
</dbReference>
<dbReference type="Pfam" id="PF18121">
    <property type="entry name" value="TFA2_Winged_2"/>
    <property type="match status" value="1"/>
</dbReference>
<evidence type="ECO:0000256" key="2">
    <source>
        <dbReference type="ARBA" id="ARBA00023015"/>
    </source>
</evidence>
<dbReference type="AlphaFoldDB" id="A0A6A5R4F1"/>
<dbReference type="OrthoDB" id="5323195at2759"/>
<protein>
    <recommendedName>
        <fullName evidence="7">Transcription initiation factor IIE subunit beta</fullName>
    </recommendedName>
</protein>
<evidence type="ECO:0000259" key="9">
    <source>
        <dbReference type="PROSITE" id="PS51351"/>
    </source>
</evidence>
<feature type="compositionally biased region" description="Low complexity" evidence="8">
    <location>
        <begin position="7"/>
        <end position="18"/>
    </location>
</feature>
<keyword evidence="5 7" id="KW-0539">Nucleus</keyword>
<comment type="similarity">
    <text evidence="7">Belongs to the TFIIE beta subunit family.</text>
</comment>
<dbReference type="InterPro" id="IPR040501">
    <property type="entry name" value="TFA2_Winged_2"/>
</dbReference>
<dbReference type="Proteomes" id="UP000800082">
    <property type="component" value="Unassembled WGS sequence"/>
</dbReference>
<feature type="compositionally biased region" description="Basic residues" evidence="8">
    <location>
        <begin position="225"/>
        <end position="236"/>
    </location>
</feature>
<reference evidence="10" key="1">
    <citation type="journal article" date="2020" name="Stud. Mycol.">
        <title>101 Dothideomycetes genomes: a test case for predicting lifestyles and emergence of pathogens.</title>
        <authorList>
            <person name="Haridas S."/>
            <person name="Albert R."/>
            <person name="Binder M."/>
            <person name="Bloem J."/>
            <person name="Labutti K."/>
            <person name="Salamov A."/>
            <person name="Andreopoulos B."/>
            <person name="Baker S."/>
            <person name="Barry K."/>
            <person name="Bills G."/>
            <person name="Bluhm B."/>
            <person name="Cannon C."/>
            <person name="Castanera R."/>
            <person name="Culley D."/>
            <person name="Daum C."/>
            <person name="Ezra D."/>
            <person name="Gonzalez J."/>
            <person name="Henrissat B."/>
            <person name="Kuo A."/>
            <person name="Liang C."/>
            <person name="Lipzen A."/>
            <person name="Lutzoni F."/>
            <person name="Magnuson J."/>
            <person name="Mondo S."/>
            <person name="Nolan M."/>
            <person name="Ohm R."/>
            <person name="Pangilinan J."/>
            <person name="Park H.-J."/>
            <person name="Ramirez L."/>
            <person name="Alfaro M."/>
            <person name="Sun H."/>
            <person name="Tritt A."/>
            <person name="Yoshinaga Y."/>
            <person name="Zwiers L.-H."/>
            <person name="Turgeon B."/>
            <person name="Goodwin S."/>
            <person name="Spatafora J."/>
            <person name="Crous P."/>
            <person name="Grigoriev I."/>
        </authorList>
    </citation>
    <scope>NUCLEOTIDE SEQUENCE</scope>
    <source>
        <strain evidence="10">CBS 183.55</strain>
    </source>
</reference>
<dbReference type="InterPro" id="IPR003166">
    <property type="entry name" value="TFIIE_bsu_DNA-bd"/>
</dbReference>
<evidence type="ECO:0000256" key="3">
    <source>
        <dbReference type="ARBA" id="ARBA00023125"/>
    </source>
</evidence>
<dbReference type="GO" id="GO:0006367">
    <property type="term" value="P:transcription initiation at RNA polymerase II promoter"/>
    <property type="evidence" value="ECO:0007669"/>
    <property type="project" value="UniProtKB-UniRule"/>
</dbReference>
<evidence type="ECO:0000256" key="7">
    <source>
        <dbReference type="PIRNR" id="PIRNR016398"/>
    </source>
</evidence>
<evidence type="ECO:0000256" key="6">
    <source>
        <dbReference type="ARBA" id="ARBA00025581"/>
    </source>
</evidence>
<keyword evidence="2 7" id="KW-0805">Transcription regulation</keyword>
<evidence type="ECO:0000256" key="5">
    <source>
        <dbReference type="ARBA" id="ARBA00023242"/>
    </source>
</evidence>
<evidence type="ECO:0000256" key="8">
    <source>
        <dbReference type="SAM" id="MobiDB-lite"/>
    </source>
</evidence>
<evidence type="ECO:0000313" key="10">
    <source>
        <dbReference type="EMBL" id="KAF1922971.1"/>
    </source>
</evidence>
<dbReference type="InterPro" id="IPR016656">
    <property type="entry name" value="TFIIE-bsu"/>
</dbReference>
<proteinExistence type="inferred from homology"/>
<feature type="region of interest" description="Disordered" evidence="8">
    <location>
        <begin position="1"/>
        <end position="38"/>
    </location>
</feature>
<feature type="domain" description="TFIIE beta" evidence="9">
    <location>
        <begin position="32"/>
        <end position="114"/>
    </location>
</feature>
<keyword evidence="4 7" id="KW-0804">Transcription</keyword>